<feature type="region of interest" description="Disordered" evidence="1">
    <location>
        <begin position="847"/>
        <end position="961"/>
    </location>
</feature>
<feature type="region of interest" description="Disordered" evidence="1">
    <location>
        <begin position="683"/>
        <end position="722"/>
    </location>
</feature>
<evidence type="ECO:0000256" key="1">
    <source>
        <dbReference type="SAM" id="MobiDB-lite"/>
    </source>
</evidence>
<accession>A0A177DWE8</accession>
<name>A0A177DWE8_ALTAL</name>
<gene>
    <name evidence="2" type="ORF">CC77DRAFT_1058507</name>
</gene>
<feature type="compositionally biased region" description="Polar residues" evidence="1">
    <location>
        <begin position="29"/>
        <end position="39"/>
    </location>
</feature>
<feature type="compositionally biased region" description="Basic and acidic residues" evidence="1">
    <location>
        <begin position="880"/>
        <end position="892"/>
    </location>
</feature>
<dbReference type="KEGG" id="aalt:CC77DRAFT_1058507"/>
<feature type="region of interest" description="Disordered" evidence="1">
    <location>
        <begin position="54"/>
        <end position="78"/>
    </location>
</feature>
<feature type="region of interest" description="Disordered" evidence="1">
    <location>
        <begin position="1"/>
        <end position="39"/>
    </location>
</feature>
<evidence type="ECO:0000313" key="3">
    <source>
        <dbReference type="Proteomes" id="UP000077248"/>
    </source>
</evidence>
<feature type="compositionally biased region" description="Acidic residues" evidence="1">
    <location>
        <begin position="950"/>
        <end position="961"/>
    </location>
</feature>
<feature type="compositionally biased region" description="Polar residues" evidence="1">
    <location>
        <begin position="468"/>
        <end position="477"/>
    </location>
</feature>
<feature type="region of interest" description="Disordered" evidence="1">
    <location>
        <begin position="434"/>
        <end position="502"/>
    </location>
</feature>
<organism evidence="2 3">
    <name type="scientific">Alternaria alternata</name>
    <name type="common">Alternaria rot fungus</name>
    <name type="synonym">Torula alternata</name>
    <dbReference type="NCBI Taxonomy" id="5599"/>
    <lineage>
        <taxon>Eukaryota</taxon>
        <taxon>Fungi</taxon>
        <taxon>Dikarya</taxon>
        <taxon>Ascomycota</taxon>
        <taxon>Pezizomycotina</taxon>
        <taxon>Dothideomycetes</taxon>
        <taxon>Pleosporomycetidae</taxon>
        <taxon>Pleosporales</taxon>
        <taxon>Pleosporineae</taxon>
        <taxon>Pleosporaceae</taxon>
        <taxon>Alternaria</taxon>
        <taxon>Alternaria sect. Alternaria</taxon>
        <taxon>Alternaria alternata complex</taxon>
    </lineage>
</organism>
<feature type="region of interest" description="Disordered" evidence="1">
    <location>
        <begin position="259"/>
        <end position="280"/>
    </location>
</feature>
<feature type="compositionally biased region" description="Polar residues" evidence="1">
    <location>
        <begin position="68"/>
        <end position="78"/>
    </location>
</feature>
<dbReference type="RefSeq" id="XP_018389434.1">
    <property type="nucleotide sequence ID" value="XM_018528141.1"/>
</dbReference>
<proteinExistence type="predicted"/>
<feature type="compositionally biased region" description="Acidic residues" evidence="1">
    <location>
        <begin position="1"/>
        <end position="11"/>
    </location>
</feature>
<feature type="compositionally biased region" description="Pro residues" evidence="1">
    <location>
        <begin position="685"/>
        <end position="705"/>
    </location>
</feature>
<feature type="compositionally biased region" description="Basic and acidic residues" evidence="1">
    <location>
        <begin position="442"/>
        <end position="451"/>
    </location>
</feature>
<reference evidence="2 3" key="1">
    <citation type="submission" date="2016-05" db="EMBL/GenBank/DDBJ databases">
        <title>Comparative analysis of secretome profiles of manganese(II)-oxidizing ascomycete fungi.</title>
        <authorList>
            <consortium name="DOE Joint Genome Institute"/>
            <person name="Zeiner C.A."/>
            <person name="Purvine S.O."/>
            <person name="Zink E.M."/>
            <person name="Wu S."/>
            <person name="Pasa-Tolic L."/>
            <person name="Chaput D.L."/>
            <person name="Haridas S."/>
            <person name="Grigoriev I.V."/>
            <person name="Santelli C.M."/>
            <person name="Hansel C.M."/>
        </authorList>
    </citation>
    <scope>NUCLEOTIDE SEQUENCE [LARGE SCALE GENOMIC DNA]</scope>
    <source>
        <strain evidence="2 3">SRC1lrK2f</strain>
    </source>
</reference>
<dbReference type="OMA" id="IAKDAYW"/>
<dbReference type="AlphaFoldDB" id="A0A177DWE8"/>
<dbReference type="EMBL" id="KV441472">
    <property type="protein sequence ID" value="OAG24013.1"/>
    <property type="molecule type" value="Genomic_DNA"/>
</dbReference>
<protein>
    <submittedName>
        <fullName evidence="2">Uncharacterized protein</fullName>
    </submittedName>
</protein>
<dbReference type="VEuPathDB" id="FungiDB:CC77DRAFT_1058507"/>
<evidence type="ECO:0000313" key="2">
    <source>
        <dbReference type="EMBL" id="OAG24013.1"/>
    </source>
</evidence>
<sequence length="961" mass="107263">MTYADEDEIDWSDGSFDDPPQKGIDTFARPTQSSPSAEIQNDQDYLLVSEVHGQHRTSCSLPPESVSADGNSTAQDPSRVQRAGISVHLNQRLPSKEDYVKYALYQASQKAYEATFLNTFISHALHHDRIAQCSEDPTGSSPTVVGYMESVIHEVDSITRRMIWNAHCRMVHLLAKDGKDGAPFLDIDSFDAKPFSDYGPSNLFPVGKRMDASWHRTTPSPLMVQYSTKEYELGDFSNTVLRRINISGVLPTGRAVRLSTSGKRKGKNMPGAAIREDRTNSPCSSWLPFSPLDSMSGSRVSQPIADTPVSIIHQADLDGARQESGTSVSPAYAHDRLSCSSPTHLEIPFGHCDVETSNSDNAMQSIEYTENVNPWRMRLVNDHKRRLTRKWGNPPQAIGCAVRNFKQAVTAAISIGIHPIAHDHLKRIEAITTRKQHQKYARRSDQSRNKDGSVYSEEAAPELHVSRTRLTGSTAALSESMPDQLASTELQRTAPLARPKKRRNIAAVEHVPAMSSTENWKTAFKSCRESAIYSNDETSSTGQAPYPSLQKSRTLESHQHLPPNAYFEPISRDEKFVWRCAVKHAMGHYYNAGDRKSCRGCNTALSDNVRVVLMDFYMPPRTFYFQPAQGMRWKPSKRLSQSRKWGFSCHDAVAKDAYWKAINSGALEEEAQQIGIDAVVEYIKPKPPPKAPTPEPTTDPEPDPGPHTSGSTTMEHGQDIPDGYYWEKRKTDEEHAWRCDVNHGLGRYYLAGDKKTCPGCGSSQRSPGKHKKMDFYLPSGVIVRQEAPGLSKYKPRKPYKLSKSTATKRGLVTHNQMCNRVYFSLVDDGYDAEEALRLAVERVDSELDKKQERKMKQQDEQDGCEGPEALRKPSTSSSAPRKDSVNTSEVDRKRAKCRRNSRGGCTIALVPKKRSANDLSEEETYGVAVDQETGDTSSEQDPRDSFEISSTEEESSASESE</sequence>
<dbReference type="GeneID" id="29113735"/>
<keyword evidence="3" id="KW-1185">Reference proteome</keyword>
<feature type="compositionally biased region" description="Basic and acidic residues" evidence="1">
    <location>
        <begin position="847"/>
        <end position="859"/>
    </location>
</feature>
<dbReference type="Proteomes" id="UP000077248">
    <property type="component" value="Unassembled WGS sequence"/>
</dbReference>